<evidence type="ECO:0000256" key="1">
    <source>
        <dbReference type="SAM" id="Phobius"/>
    </source>
</evidence>
<evidence type="ECO:0000313" key="3">
    <source>
        <dbReference type="Proteomes" id="UP000092574"/>
    </source>
</evidence>
<name>A0A1C7I8R1_9FIRM</name>
<sequence>MSGFFNMDSPVMRFLSRVCDLMILNFMCLICCIPIVTIGASVTALYSVTLKMVRGEESYIFKGFFKAFKENFKISTIIWLILALLGLLIFADYKATQFLPDNMKNIFRILVGVVITFYLLLMTYVFPYVARFENNVKNTVKNALLISILNLPQTILVVCIPVGLVFITMFNSTTLVYGSLFWFLIGLSFIAFCNSYIFRKVFAKYEPQEEAEEQVNPDDYTVPEDELFNKQEPLEQIEEKK</sequence>
<dbReference type="InterPro" id="IPR006938">
    <property type="entry name" value="DUF624"/>
</dbReference>
<feature type="transmembrane region" description="Helical" evidence="1">
    <location>
        <begin position="176"/>
        <end position="198"/>
    </location>
</feature>
<dbReference type="RefSeq" id="WP_065542222.1">
    <property type="nucleotide sequence ID" value="NZ_CP015405.2"/>
</dbReference>
<dbReference type="AlphaFoldDB" id="A0A1C7I8R1"/>
<keyword evidence="1" id="KW-0812">Transmembrane</keyword>
<dbReference type="Pfam" id="PF04854">
    <property type="entry name" value="DUF624"/>
    <property type="match status" value="1"/>
</dbReference>
<evidence type="ECO:0000313" key="2">
    <source>
        <dbReference type="EMBL" id="ANU76046.1"/>
    </source>
</evidence>
<proteinExistence type="predicted"/>
<dbReference type="EMBL" id="CP015405">
    <property type="protein sequence ID" value="ANU76046.1"/>
    <property type="molecule type" value="Genomic_DNA"/>
</dbReference>
<feature type="transmembrane region" description="Helical" evidence="1">
    <location>
        <begin position="106"/>
        <end position="130"/>
    </location>
</feature>
<organism evidence="2 3">
    <name type="scientific">Blautia pseudococcoides</name>
    <dbReference type="NCBI Taxonomy" id="1796616"/>
    <lineage>
        <taxon>Bacteria</taxon>
        <taxon>Bacillati</taxon>
        <taxon>Bacillota</taxon>
        <taxon>Clostridia</taxon>
        <taxon>Lachnospirales</taxon>
        <taxon>Lachnospiraceae</taxon>
        <taxon>Blautia</taxon>
    </lineage>
</organism>
<keyword evidence="1" id="KW-1133">Transmembrane helix</keyword>
<feature type="transmembrane region" description="Helical" evidence="1">
    <location>
        <begin position="22"/>
        <end position="50"/>
    </location>
</feature>
<dbReference type="STRING" id="1796616.A4V09_09880"/>
<keyword evidence="1" id="KW-0472">Membrane</keyword>
<evidence type="ECO:0008006" key="4">
    <source>
        <dbReference type="Google" id="ProtNLM"/>
    </source>
</evidence>
<dbReference type="Proteomes" id="UP000092574">
    <property type="component" value="Chromosome"/>
</dbReference>
<reference evidence="2" key="1">
    <citation type="submission" date="2017-04" db="EMBL/GenBank/DDBJ databases">
        <title>Complete Genome Sequences of Twelve Strains of a Stable Defined Moderately Diverse Mouse Microbiota 2 (sDMDMm2).</title>
        <authorList>
            <person name="Uchimura Y."/>
            <person name="Wyss M."/>
            <person name="Brugiroux S."/>
            <person name="Limenitakis J.P."/>
            <person name="Stecher B."/>
            <person name="McCoy K.D."/>
            <person name="Macpherson A.J."/>
        </authorList>
    </citation>
    <scope>NUCLEOTIDE SEQUENCE</scope>
    <source>
        <strain evidence="2">YL58</strain>
    </source>
</reference>
<feature type="transmembrane region" description="Helical" evidence="1">
    <location>
        <begin position="71"/>
        <end position="91"/>
    </location>
</feature>
<keyword evidence="3" id="KW-1185">Reference proteome</keyword>
<dbReference type="KEGG" id="byl:A4V09_09880"/>
<accession>A0A1C7I8R1</accession>
<protein>
    <recommendedName>
        <fullName evidence="4">Membrane protein YesL</fullName>
    </recommendedName>
</protein>
<feature type="transmembrane region" description="Helical" evidence="1">
    <location>
        <begin position="142"/>
        <end position="170"/>
    </location>
</feature>
<dbReference type="OrthoDB" id="9814991at2"/>
<gene>
    <name evidence="2" type="ORF">A4V09_09880</name>
</gene>